<dbReference type="SUPFAM" id="SSF52047">
    <property type="entry name" value="RNI-like"/>
    <property type="match status" value="1"/>
</dbReference>
<comment type="caution">
    <text evidence="1">The sequence shown here is derived from an EMBL/GenBank/DDBJ whole genome shotgun (WGS) entry which is preliminary data.</text>
</comment>
<dbReference type="AlphaFoldDB" id="A0A9X0CCY3"/>
<proteinExistence type="predicted"/>
<organism evidence="1 2">
    <name type="scientific">Desmophyllum pertusum</name>
    <dbReference type="NCBI Taxonomy" id="174260"/>
    <lineage>
        <taxon>Eukaryota</taxon>
        <taxon>Metazoa</taxon>
        <taxon>Cnidaria</taxon>
        <taxon>Anthozoa</taxon>
        <taxon>Hexacorallia</taxon>
        <taxon>Scleractinia</taxon>
        <taxon>Caryophylliina</taxon>
        <taxon>Caryophylliidae</taxon>
        <taxon>Desmophyllum</taxon>
    </lineage>
</organism>
<gene>
    <name evidence="1" type="ORF">OS493_033191</name>
</gene>
<dbReference type="Gene3D" id="3.80.10.10">
    <property type="entry name" value="Ribonuclease Inhibitor"/>
    <property type="match status" value="1"/>
</dbReference>
<keyword evidence="2" id="KW-1185">Reference proteome</keyword>
<sequence length="171" mass="19073">MLVAYGLSRLRHLTLTGTAISDHILGKILEALALKKLKYISIPPEDVNGFGKRAAIKIVERCRTLRTLDCQEGYFFDGEDILWIVHANPNLTGLLIPYAFIDDDKLIFITENFRNLSHLCVCETGVTQECVQRIKSGTLLGCQPYAIIMNLSNCDSFPGETICARNNLLAN</sequence>
<dbReference type="Proteomes" id="UP001163046">
    <property type="component" value="Unassembled WGS sequence"/>
</dbReference>
<reference evidence="1" key="1">
    <citation type="submission" date="2023-01" db="EMBL/GenBank/DDBJ databases">
        <title>Genome assembly of the deep-sea coral Lophelia pertusa.</title>
        <authorList>
            <person name="Herrera S."/>
            <person name="Cordes E."/>
        </authorList>
    </citation>
    <scope>NUCLEOTIDE SEQUENCE</scope>
    <source>
        <strain evidence="1">USNM1676648</strain>
        <tissue evidence="1">Polyp</tissue>
    </source>
</reference>
<name>A0A9X0CCY3_9CNID</name>
<accession>A0A9X0CCY3</accession>
<protein>
    <submittedName>
        <fullName evidence="1">Uncharacterized protein</fullName>
    </submittedName>
</protein>
<evidence type="ECO:0000313" key="1">
    <source>
        <dbReference type="EMBL" id="KAJ7322029.1"/>
    </source>
</evidence>
<dbReference type="EMBL" id="MU827820">
    <property type="protein sequence ID" value="KAJ7322029.1"/>
    <property type="molecule type" value="Genomic_DNA"/>
</dbReference>
<evidence type="ECO:0000313" key="2">
    <source>
        <dbReference type="Proteomes" id="UP001163046"/>
    </source>
</evidence>
<dbReference type="InterPro" id="IPR032675">
    <property type="entry name" value="LRR_dom_sf"/>
</dbReference>